<feature type="coiled-coil region" evidence="4">
    <location>
        <begin position="1074"/>
        <end position="1101"/>
    </location>
</feature>
<feature type="domain" description="GB1/RHD3-type G" evidence="5">
    <location>
        <begin position="37"/>
        <end position="294"/>
    </location>
</feature>
<comment type="similarity">
    <text evidence="3">Belongs to the TRAFAC class dynamin-like GTPase superfamily. GB1/RHD3 GTPase family.</text>
</comment>
<dbReference type="Gene3D" id="1.20.1000.10">
    <property type="entry name" value="Guanylate-binding protein, C-terminal domain"/>
    <property type="match status" value="1"/>
</dbReference>
<dbReference type="SUPFAM" id="SSF52540">
    <property type="entry name" value="P-loop containing nucleoside triphosphate hydrolases"/>
    <property type="match status" value="1"/>
</dbReference>
<feature type="coiled-coil region" evidence="4">
    <location>
        <begin position="1152"/>
        <end position="1348"/>
    </location>
</feature>
<dbReference type="Proteomes" id="UP000187209">
    <property type="component" value="Unassembled WGS sequence"/>
</dbReference>
<dbReference type="EMBL" id="MPUH01000544">
    <property type="protein sequence ID" value="OMJ78006.1"/>
    <property type="molecule type" value="Genomic_DNA"/>
</dbReference>
<name>A0A1R2BMP2_9CILI</name>
<evidence type="ECO:0000259" key="5">
    <source>
        <dbReference type="PROSITE" id="PS51715"/>
    </source>
</evidence>
<keyword evidence="7" id="KW-1185">Reference proteome</keyword>
<dbReference type="Pfam" id="PF02841">
    <property type="entry name" value="GBP_C"/>
    <property type="match status" value="1"/>
</dbReference>
<evidence type="ECO:0000256" key="1">
    <source>
        <dbReference type="ARBA" id="ARBA00022741"/>
    </source>
</evidence>
<proteinExistence type="inferred from homology"/>
<feature type="coiled-coil region" evidence="4">
    <location>
        <begin position="1426"/>
        <end position="1574"/>
    </location>
</feature>
<dbReference type="InterPro" id="IPR027417">
    <property type="entry name" value="P-loop_NTPase"/>
</dbReference>
<gene>
    <name evidence="6" type="ORF">SteCoe_22289</name>
</gene>
<evidence type="ECO:0000256" key="3">
    <source>
        <dbReference type="PROSITE-ProRule" id="PRU01052"/>
    </source>
</evidence>
<keyword evidence="1" id="KW-0547">Nucleotide-binding</keyword>
<dbReference type="FunFam" id="3.40.50.300:FF:001470">
    <property type="entry name" value="Interferon-induced guanylate-binding protein 1"/>
    <property type="match status" value="1"/>
</dbReference>
<evidence type="ECO:0000313" key="7">
    <source>
        <dbReference type="Proteomes" id="UP000187209"/>
    </source>
</evidence>
<dbReference type="OrthoDB" id="312156at2759"/>
<dbReference type="InterPro" id="IPR015894">
    <property type="entry name" value="Guanylate-bd_N"/>
</dbReference>
<organism evidence="6 7">
    <name type="scientific">Stentor coeruleus</name>
    <dbReference type="NCBI Taxonomy" id="5963"/>
    <lineage>
        <taxon>Eukaryota</taxon>
        <taxon>Sar</taxon>
        <taxon>Alveolata</taxon>
        <taxon>Ciliophora</taxon>
        <taxon>Postciliodesmatophora</taxon>
        <taxon>Heterotrichea</taxon>
        <taxon>Heterotrichida</taxon>
        <taxon>Stentoridae</taxon>
        <taxon>Stentor</taxon>
    </lineage>
</organism>
<evidence type="ECO:0000313" key="6">
    <source>
        <dbReference type="EMBL" id="OMJ78006.1"/>
    </source>
</evidence>
<dbReference type="Pfam" id="PF02263">
    <property type="entry name" value="GBP"/>
    <property type="match status" value="1"/>
</dbReference>
<dbReference type="GO" id="GO:0003924">
    <property type="term" value="F:GTPase activity"/>
    <property type="evidence" value="ECO:0007669"/>
    <property type="project" value="InterPro"/>
</dbReference>
<dbReference type="PROSITE" id="PS51715">
    <property type="entry name" value="G_GB1_RHD3"/>
    <property type="match status" value="1"/>
</dbReference>
<protein>
    <recommendedName>
        <fullName evidence="5">GB1/RHD3-type G domain-containing protein</fullName>
    </recommendedName>
</protein>
<accession>A0A1R2BMP2</accession>
<dbReference type="CDD" id="cd01851">
    <property type="entry name" value="GBP"/>
    <property type="match status" value="1"/>
</dbReference>
<reference evidence="6 7" key="1">
    <citation type="submission" date="2016-11" db="EMBL/GenBank/DDBJ databases">
        <title>The macronuclear genome of Stentor coeruleus: a giant cell with tiny introns.</title>
        <authorList>
            <person name="Slabodnick M."/>
            <person name="Ruby J.G."/>
            <person name="Reiff S.B."/>
            <person name="Swart E.C."/>
            <person name="Gosai S."/>
            <person name="Prabakaran S."/>
            <person name="Witkowska E."/>
            <person name="Larue G.E."/>
            <person name="Fisher S."/>
            <person name="Freeman R.M."/>
            <person name="Gunawardena J."/>
            <person name="Chu W."/>
            <person name="Stover N.A."/>
            <person name="Gregory B.D."/>
            <person name="Nowacki M."/>
            <person name="Derisi J."/>
            <person name="Roy S.W."/>
            <person name="Marshall W.F."/>
            <person name="Sood P."/>
        </authorList>
    </citation>
    <scope>NUCLEOTIDE SEQUENCE [LARGE SCALE GENOMIC DNA]</scope>
    <source>
        <strain evidence="6">WM001</strain>
    </source>
</reference>
<feature type="coiled-coil region" evidence="4">
    <location>
        <begin position="777"/>
        <end position="1044"/>
    </location>
</feature>
<dbReference type="GO" id="GO:0005525">
    <property type="term" value="F:GTP binding"/>
    <property type="evidence" value="ECO:0007669"/>
    <property type="project" value="UniProtKB-KW"/>
</dbReference>
<dbReference type="InterPro" id="IPR003191">
    <property type="entry name" value="Guanylate-bd/ATL_C"/>
</dbReference>
<comment type="caution">
    <text evidence="6">The sequence shown here is derived from an EMBL/GenBank/DDBJ whole genome shotgun (WGS) entry which is preliminary data.</text>
</comment>
<feature type="coiled-coil region" evidence="4">
    <location>
        <begin position="652"/>
        <end position="729"/>
    </location>
</feature>
<dbReference type="InterPro" id="IPR030386">
    <property type="entry name" value="G_GB1_RHD3_dom"/>
</dbReference>
<dbReference type="PANTHER" id="PTHR10751">
    <property type="entry name" value="GUANYLATE BINDING PROTEIN"/>
    <property type="match status" value="1"/>
</dbReference>
<feature type="coiled-coil region" evidence="4">
    <location>
        <begin position="535"/>
        <end position="605"/>
    </location>
</feature>
<dbReference type="Gene3D" id="3.40.50.300">
    <property type="entry name" value="P-loop containing nucleotide triphosphate hydrolases"/>
    <property type="match status" value="1"/>
</dbReference>
<evidence type="ECO:0000256" key="4">
    <source>
        <dbReference type="SAM" id="Coils"/>
    </source>
</evidence>
<evidence type="ECO:0000256" key="2">
    <source>
        <dbReference type="ARBA" id="ARBA00023134"/>
    </source>
</evidence>
<keyword evidence="2" id="KW-0342">GTP-binding</keyword>
<keyword evidence="4" id="KW-0175">Coiled coil</keyword>
<sequence>MQSYHYKESPILLLSYSEVSREFKLSDEGKAFLNTLQIPLAVVGVAGMYRTGKSYLLNRVLLDRKKGFGVGPSVNPCTKGIWIWGTPIIGRTIDGQPCNIIILDTEGIGALDQDSDHDSRIFSLTVLIVSCFIYNSVGSIDEEALNSLSLVVNLTKHIQIKSKNNEEVGTEEYAAYFPSFLWVVRDFALKLVDSEGQVLTPKEYLEKALNAQKGFSDLAEEKNRIRRLLKEFFKDRDCCTLIRPVNNEKNLHELESLEFCDLRPEFVDQVAVLRNKVINGVKPKTLNNRLLDGQMLCKLIDSYVTAVNKGAVPNIENAWNYICKNECAKAFEDSIAVYTKKIDDLTSNNFPNTFETITDFHKQAKNLCTDYFKSKALGEETKRTYIKLKETLNEKYNQLIFRNEVESEKACTDFLRNYYMQLNSKLKGNEYKSFLEFEREIRKLQQIFKESGPNGPNREKILLQFCQGKLIEGADIFMKALNSEIEIIQETTAEKIRILEMDTNVMKESVIKEKVELAKKIQVIESEKKVIVERDEEIKKVIEELKVEKKDVENELTKKIQVIENEKKVIVERDEEIKKVIEELKVEKKDVEDELRAEMKKIEKEYMDKLKICKNECVEFEELYRKADKKLNENEVEYEKKVRMCEERNILLEKSLDDMKRMKMELVEENDRLGKKYLEEVKEVKEQLEMMKGMKNQLESQVKSLEGRLFQEQRAKSQLEKECEEMTERFGSEKVRHDENQKMLQQKIEEMTMQARIVMLNYDKKEKEIISKFRESEKFNEENLGKFKKKAEEAEKKSKKIEDFFQGEIKRLEKDNAVLMQKNEFLETQINECKEQLDEEKKQHTLLMMHLNSITDSSKNLELEFEQLKEKHINEIKYLESQNDSYKKQLISEIDKLTQSKSESELRFKLDSSEWDQKQDLLNEEISLLSQDRDNLLQQIQDLKRKLQTQEESNEAKTKTKALEHEKIISSLTEKLTKDLEIYKKSAESMQKQLKDLYEDEKKRFEIRIQEEREKAERKYKITIEEYEQRIKSEQENWEEEQIQKDQEYKELENCMNDEIISLRNQSNFDAQNILNLQRCVKELKDQLECSEKSYKVMLETSQIRFDNERRALQDKIDKLILESSGKDKEISILGFKKQQSDEQVALQSIEIKELQCEMEGQKIAANKKIDEIKAQNRQFSNELATCKSDFNRENALLQQENDFKNTKINEIEKLLKEIEEKYRQTTKLLKTEGGKENEIIERLTEDKDILERKLVEKKKTLGQINEGFSKQIIQLEREKAVLNERCLNLESKIAEIEYKNNEEREKLILQIHEKRANEDMTEENEKLKEMINTLQNELNDKAALMDKEKVLWENKIMFLLGQKESLKTDLLDAQRKFEFALLQLQKREQTGKEKHEGLMSSLIASIESRYNGQIKDLQESNASAIEQLNLKLKLSEQETKSFKEELEIARRGKNLITVNIENRCKQLKEIEAKLISEIENLRLLKDKKTKFIEDNAGYEIDQMKIKLLKMEEKVKEAEMQKNQMYLELQKERSKWQMERDHLLNVKNEALEIVERLENRKVILTRENEKLKTDKIKSRFHSNKRADYQKVSSSQIIGSPSKLPEFHSQRIIDLESIREDTTGESRRRSFAE</sequence>